<gene>
    <name evidence="2" type="ORF">BLGHR1_13964</name>
</gene>
<feature type="region of interest" description="Disordered" evidence="1">
    <location>
        <begin position="329"/>
        <end position="368"/>
    </location>
</feature>
<dbReference type="VEuPathDB" id="FungiDB:BLGHR1_13964"/>
<feature type="compositionally biased region" description="Polar residues" evidence="1">
    <location>
        <begin position="260"/>
        <end position="269"/>
    </location>
</feature>
<protein>
    <submittedName>
        <fullName evidence="2">Uncharacterized protein</fullName>
    </submittedName>
</protein>
<feature type="region of interest" description="Disordered" evidence="1">
    <location>
        <begin position="244"/>
        <end position="269"/>
    </location>
</feature>
<evidence type="ECO:0000313" key="2">
    <source>
        <dbReference type="EMBL" id="SZF03175.1"/>
    </source>
</evidence>
<feature type="compositionally biased region" description="Basic and acidic residues" evidence="1">
    <location>
        <begin position="458"/>
        <end position="468"/>
    </location>
</feature>
<dbReference type="EMBL" id="UNSH01000046">
    <property type="protein sequence ID" value="SZF03175.1"/>
    <property type="molecule type" value="Genomic_DNA"/>
</dbReference>
<feature type="region of interest" description="Disordered" evidence="1">
    <location>
        <begin position="408"/>
        <end position="479"/>
    </location>
</feature>
<name>A0A383UUA6_BLUHO</name>
<evidence type="ECO:0000313" key="3">
    <source>
        <dbReference type="Proteomes" id="UP000275772"/>
    </source>
</evidence>
<sequence>MDLAMVFPYANLALSAEKSPRPFPAKLINTPDGPYIVGTGAPLSFFTSASFDVPAIVSTKLGTLENIAWPKSLLDLPRPFDHVDVRRKAKKSAILFVEHFKIDNMRHLKPPTSLQDLFRGFDAVEIYMYGIEFCYYVMCYLGKFAQEYQEKMFQMIDSYTENLVEKNKNHLIQLPRAENGAEERVLHRNQYKVTEQMNRKEKDFFWERVCHHRKELLDDEKRNPLKTLFDLSLSRKWPFPRENRARSKKYDSEARRNVEQNESINESNSLSDLFTNPMCRLELDNPSPEKYTRGSSFMVFGKCKNCTRNNDGNETLIVITKSNETAANNEWSGIPKPKLSMPLSSERNLSSTASSKRDPKSTYIPHVRSSDLVMGKSKIPRLMRPKSQATISCSTRPRLHSVKGVELKERKERKERKKIVAAVTEQSKNIRKPNLSVQSQKVSPPKPDKLKGSPSSFGKREPIKKTDQVNRGCQRKPWV</sequence>
<feature type="compositionally biased region" description="Basic and acidic residues" evidence="1">
    <location>
        <begin position="244"/>
        <end position="259"/>
    </location>
</feature>
<proteinExistence type="predicted"/>
<reference evidence="2 3" key="1">
    <citation type="submission" date="2017-11" db="EMBL/GenBank/DDBJ databases">
        <authorList>
            <person name="Kracher B."/>
        </authorList>
    </citation>
    <scope>NUCLEOTIDE SEQUENCE [LARGE SCALE GENOMIC DNA]</scope>
    <source>
        <strain evidence="2 3">RACE1</strain>
    </source>
</reference>
<feature type="compositionally biased region" description="Polar residues" evidence="1">
    <location>
        <begin position="342"/>
        <end position="354"/>
    </location>
</feature>
<dbReference type="Proteomes" id="UP000275772">
    <property type="component" value="Unassembled WGS sequence"/>
</dbReference>
<evidence type="ECO:0000256" key="1">
    <source>
        <dbReference type="SAM" id="MobiDB-lite"/>
    </source>
</evidence>
<dbReference type="AlphaFoldDB" id="A0A383UUA6"/>
<organism evidence="2 3">
    <name type="scientific">Blumeria hordei</name>
    <name type="common">Barley powdery mildew</name>
    <name type="synonym">Blumeria graminis f. sp. hordei</name>
    <dbReference type="NCBI Taxonomy" id="2867405"/>
    <lineage>
        <taxon>Eukaryota</taxon>
        <taxon>Fungi</taxon>
        <taxon>Dikarya</taxon>
        <taxon>Ascomycota</taxon>
        <taxon>Pezizomycotina</taxon>
        <taxon>Leotiomycetes</taxon>
        <taxon>Erysiphales</taxon>
        <taxon>Erysiphaceae</taxon>
        <taxon>Blumeria</taxon>
    </lineage>
</organism>
<accession>A0A383UUA6</accession>